<dbReference type="InterPro" id="IPR029058">
    <property type="entry name" value="AB_hydrolase_fold"/>
</dbReference>
<organism evidence="1 2">
    <name type="scientific">Agarivorans gilvus</name>
    <dbReference type="NCBI Taxonomy" id="680279"/>
    <lineage>
        <taxon>Bacteria</taxon>
        <taxon>Pseudomonadati</taxon>
        <taxon>Pseudomonadota</taxon>
        <taxon>Gammaproteobacteria</taxon>
        <taxon>Alteromonadales</taxon>
        <taxon>Alteromonadaceae</taxon>
        <taxon>Agarivorans</taxon>
    </lineage>
</organism>
<dbReference type="EMBL" id="BMDY01000002">
    <property type="protein sequence ID" value="GGA94179.1"/>
    <property type="molecule type" value="Genomic_DNA"/>
</dbReference>
<reference evidence="2" key="1">
    <citation type="journal article" date="2019" name="Int. J. Syst. Evol. Microbiol.">
        <title>The Global Catalogue of Microorganisms (GCM) 10K type strain sequencing project: providing services to taxonomists for standard genome sequencing and annotation.</title>
        <authorList>
            <consortium name="The Broad Institute Genomics Platform"/>
            <consortium name="The Broad Institute Genome Sequencing Center for Infectious Disease"/>
            <person name="Wu L."/>
            <person name="Ma J."/>
        </authorList>
    </citation>
    <scope>NUCLEOTIDE SEQUENCE [LARGE SCALE GENOMIC DNA]</scope>
    <source>
        <strain evidence="2">CGMCC 1.10131</strain>
    </source>
</reference>
<comment type="caution">
    <text evidence="1">The sequence shown here is derived from an EMBL/GenBank/DDBJ whole genome shotgun (WGS) entry which is preliminary data.</text>
</comment>
<dbReference type="Proteomes" id="UP000651977">
    <property type="component" value="Unassembled WGS sequence"/>
</dbReference>
<evidence type="ECO:0000313" key="2">
    <source>
        <dbReference type="Proteomes" id="UP000651977"/>
    </source>
</evidence>
<accession>A0ABQ1HXM7</accession>
<dbReference type="SUPFAM" id="SSF53474">
    <property type="entry name" value="alpha/beta-Hydrolases"/>
    <property type="match status" value="1"/>
</dbReference>
<protein>
    <submittedName>
        <fullName evidence="1">Phospholipase</fullName>
    </submittedName>
</protein>
<keyword evidence="2" id="KW-1185">Reference proteome</keyword>
<evidence type="ECO:0000313" key="1">
    <source>
        <dbReference type="EMBL" id="GGA94179.1"/>
    </source>
</evidence>
<gene>
    <name evidence="1" type="ORF">GCM10007414_03590</name>
</gene>
<sequence length="470" mass="52708">MRLIFVHGWSVTHTSTYGDLPQSLATAGKAVGLAIDIKHIYLGKYISFHDEVSMDDIARALQRALEDLPDNRPSIQPFSCITHSTGGPVVRYWLDKYHSENGAQPLPLKHLLMLAPANHGSSLAALGKQRVGRIKAWFSGVEPGQRVLDWLSLGSEGQWRLNQRSLNYNYLAKGCYPFVFIGQAIDSKFYDFLNSYLVEAGSDGVVRVAGANMNYRFLAIQQSPQLIAKVKPKCYQLRPCDSQVVRVAQTVPLAVFSQFSHSGRKMGIMANKAGTVEHQLLVEQLLACLKVDSANAYQQRAAEMQLFTKQQQTMAPAEKKQAMARYCMLVIRVCDQHGEVIEHHDYDILLLAGKAYKPNQLPKGFLVDKQMNTQSHCLVYYLDADKMSQIKDGCFGIQVLARPNKGFSFYHNAQFRSEGLAIEQVFAANQTSYLDIRLHREVDENVFRFVAADKPRASFKGIKPSGNELD</sequence>
<proteinExistence type="predicted"/>
<dbReference type="Gene3D" id="3.40.50.1820">
    <property type="entry name" value="alpha/beta hydrolase"/>
    <property type="match status" value="1"/>
</dbReference>
<dbReference type="RefSeq" id="WP_055731394.1">
    <property type="nucleotide sequence ID" value="NZ_BMDY01000002.1"/>
</dbReference>
<name>A0ABQ1HXM7_9ALTE</name>